<dbReference type="PRINTS" id="PR01438">
    <property type="entry name" value="UNVRSLSTRESS"/>
</dbReference>
<gene>
    <name evidence="12" type="ORF">MPLDJ20_110224</name>
</gene>
<evidence type="ECO:0000259" key="11">
    <source>
        <dbReference type="Pfam" id="PF00999"/>
    </source>
</evidence>
<feature type="transmembrane region" description="Helical" evidence="9">
    <location>
        <begin position="326"/>
        <end position="346"/>
    </location>
</feature>
<protein>
    <submittedName>
        <fullName evidence="12">Sodium/hydrogen exchanger</fullName>
    </submittedName>
</protein>
<feature type="transmembrane region" description="Helical" evidence="9">
    <location>
        <begin position="140"/>
        <end position="162"/>
    </location>
</feature>
<dbReference type="InterPro" id="IPR006016">
    <property type="entry name" value="UspA"/>
</dbReference>
<keyword evidence="4 9" id="KW-0812">Transmembrane</keyword>
<evidence type="ECO:0000256" key="4">
    <source>
        <dbReference type="ARBA" id="ARBA00022692"/>
    </source>
</evidence>
<evidence type="ECO:0000256" key="2">
    <source>
        <dbReference type="ARBA" id="ARBA00008791"/>
    </source>
</evidence>
<dbReference type="Proteomes" id="UP000046373">
    <property type="component" value="Unassembled WGS sequence"/>
</dbReference>
<dbReference type="PANTHER" id="PTHR32468">
    <property type="entry name" value="CATION/H + ANTIPORTER"/>
    <property type="match status" value="1"/>
</dbReference>
<keyword evidence="6" id="KW-0406">Ion transport</keyword>
<evidence type="ECO:0000256" key="3">
    <source>
        <dbReference type="ARBA" id="ARBA00022448"/>
    </source>
</evidence>
<feature type="transmembrane region" description="Helical" evidence="9">
    <location>
        <begin position="72"/>
        <end position="91"/>
    </location>
</feature>
<evidence type="ECO:0000313" key="13">
    <source>
        <dbReference type="Proteomes" id="UP000046373"/>
    </source>
</evidence>
<comment type="similarity">
    <text evidence="2">Belongs to the universal stress protein A family.</text>
</comment>
<evidence type="ECO:0000256" key="7">
    <source>
        <dbReference type="ARBA" id="ARBA00023136"/>
    </source>
</evidence>
<dbReference type="AlphaFoldDB" id="A0A090DQZ8"/>
<dbReference type="InterPro" id="IPR006153">
    <property type="entry name" value="Cation/H_exchanger_TM"/>
</dbReference>
<dbReference type="InterPro" id="IPR038770">
    <property type="entry name" value="Na+/solute_symporter_sf"/>
</dbReference>
<evidence type="ECO:0000256" key="5">
    <source>
        <dbReference type="ARBA" id="ARBA00022989"/>
    </source>
</evidence>
<dbReference type="SUPFAM" id="SSF52402">
    <property type="entry name" value="Adenine nucleotide alpha hydrolases-like"/>
    <property type="match status" value="1"/>
</dbReference>
<name>A0A090DQZ8_MESPL</name>
<dbReference type="Gene3D" id="1.20.1530.20">
    <property type="match status" value="1"/>
</dbReference>
<reference evidence="12 13" key="1">
    <citation type="submission" date="2014-08" db="EMBL/GenBank/DDBJ databases">
        <authorList>
            <person name="Moulin Lionel"/>
        </authorList>
    </citation>
    <scope>NUCLEOTIDE SEQUENCE [LARGE SCALE GENOMIC DNA]</scope>
</reference>
<evidence type="ECO:0000256" key="6">
    <source>
        <dbReference type="ARBA" id="ARBA00023065"/>
    </source>
</evidence>
<feature type="region of interest" description="Disordered" evidence="8">
    <location>
        <begin position="507"/>
        <end position="548"/>
    </location>
</feature>
<proteinExistence type="inferred from homology"/>
<evidence type="ECO:0000313" key="12">
    <source>
        <dbReference type="EMBL" id="CDX19079.1"/>
    </source>
</evidence>
<feature type="transmembrane region" description="Helical" evidence="9">
    <location>
        <begin position="239"/>
        <end position="260"/>
    </location>
</feature>
<dbReference type="GO" id="GO:0015297">
    <property type="term" value="F:antiporter activity"/>
    <property type="evidence" value="ECO:0007669"/>
    <property type="project" value="InterPro"/>
</dbReference>
<evidence type="ECO:0000259" key="10">
    <source>
        <dbReference type="Pfam" id="PF00582"/>
    </source>
</evidence>
<evidence type="ECO:0000256" key="9">
    <source>
        <dbReference type="SAM" id="Phobius"/>
    </source>
</evidence>
<feature type="transmembrane region" description="Helical" evidence="9">
    <location>
        <begin position="44"/>
        <end position="60"/>
    </location>
</feature>
<feature type="transmembrane region" description="Helical" evidence="9">
    <location>
        <begin position="209"/>
        <end position="233"/>
    </location>
</feature>
<feature type="transmembrane region" description="Helical" evidence="9">
    <location>
        <begin position="111"/>
        <end position="128"/>
    </location>
</feature>
<feature type="transmembrane region" description="Helical" evidence="9">
    <location>
        <begin position="281"/>
        <end position="314"/>
    </location>
</feature>
<keyword evidence="7 9" id="KW-0472">Membrane</keyword>
<accession>A0A090DQZ8</accession>
<dbReference type="Gene3D" id="3.40.50.12370">
    <property type="match status" value="1"/>
</dbReference>
<evidence type="ECO:0000256" key="1">
    <source>
        <dbReference type="ARBA" id="ARBA00004141"/>
    </source>
</evidence>
<organism evidence="12 13">
    <name type="scientific">Mesorhizobium plurifarium</name>
    <dbReference type="NCBI Taxonomy" id="69974"/>
    <lineage>
        <taxon>Bacteria</taxon>
        <taxon>Pseudomonadati</taxon>
        <taxon>Pseudomonadota</taxon>
        <taxon>Alphaproteobacteria</taxon>
        <taxon>Hyphomicrobiales</taxon>
        <taxon>Phyllobacteriaceae</taxon>
        <taxon>Mesorhizobium</taxon>
    </lineage>
</organism>
<dbReference type="EMBL" id="CCNB01000003">
    <property type="protein sequence ID" value="CDX19079.1"/>
    <property type="molecule type" value="Genomic_DNA"/>
</dbReference>
<comment type="subcellular location">
    <subcellularLocation>
        <location evidence="1">Membrane</location>
        <topology evidence="1">Multi-pass membrane protein</topology>
    </subcellularLocation>
</comment>
<feature type="domain" description="Cation/H+ exchanger transmembrane" evidence="11">
    <location>
        <begin position="57"/>
        <end position="446"/>
    </location>
</feature>
<feature type="domain" description="UspA" evidence="10">
    <location>
        <begin position="622"/>
        <end position="748"/>
    </location>
</feature>
<keyword evidence="5 9" id="KW-1133">Transmembrane helix</keyword>
<feature type="compositionally biased region" description="Basic and acidic residues" evidence="8">
    <location>
        <begin position="516"/>
        <end position="548"/>
    </location>
</feature>
<dbReference type="InterPro" id="IPR050794">
    <property type="entry name" value="CPA2_transporter"/>
</dbReference>
<dbReference type="CDD" id="cd00293">
    <property type="entry name" value="USP-like"/>
    <property type="match status" value="1"/>
</dbReference>
<dbReference type="GO" id="GO:1902600">
    <property type="term" value="P:proton transmembrane transport"/>
    <property type="evidence" value="ECO:0007669"/>
    <property type="project" value="InterPro"/>
</dbReference>
<sequence>MHNLSNMLNRRRSLWIWGALGVAALALMPAVAFAAEKTGMSSEGIFVAELVLLLVIGRGIGEVLETLGQPAVMGQLIGGILLGPSLLGWVWPAAERLIFAGDTSQKSMINAIAQLGVLMLLLLTGMETDLRLVRRVGRACFSISAAGVAVPFALGFIAAQFMPDSLLAAGSERIVAGLFLGTALSISSVKIVAMVVRDMNFMRRDLGQVIVSSAIIEDTIGWVIIAITIGIATNGRIELGSLAFTIAGVALFMAFSFTLGRRIVFDAIRWTNDTFRSEYAVVTVILAIMGVMALITDLIGVHTVLGAFVAGILVGESPILSRHIEGQLRGIITALFMPVFFGVAGLSADLTVLVDPQLALLTVALVVIASIGKFGGAFIGAEVAGMSRAEGIAVGCGMNARGSTEVIVASIGLSMGVLSHNLFTMIVTMAVITTLAMPPTLRWALRRLPIGEREKKRLEREEIDQRGFVANLERLLVVVDEGVVGRFAAYLAGVIGAGKPTTVLHSSGEIDAEPTEGLHLEEMEKGAEDSREAAKKSDETPVREAPVTRRQHEVLSAEAVAKEARKGYGMLLVGLGRAVTSKGAFSHRLNEVTGSFDGPLCLVLKPATAGRQIPRLGPDSGKILVPVNGTGIARRGAELALAIAAVTGAPVKMLYVARTGREEPRDTVSHRRREAVLKDIVALADRYGVEIETAIRSRAAAADAIARQAGRNVALIVMGVARRQGEELIFGETTTGVLRRSPCPVVLISDERVKRDESDREAVRTGAGTG</sequence>
<keyword evidence="3" id="KW-0813">Transport</keyword>
<evidence type="ECO:0000256" key="8">
    <source>
        <dbReference type="SAM" id="MobiDB-lite"/>
    </source>
</evidence>
<dbReference type="Pfam" id="PF00582">
    <property type="entry name" value="Usp"/>
    <property type="match status" value="1"/>
</dbReference>
<dbReference type="GO" id="GO:0016020">
    <property type="term" value="C:membrane"/>
    <property type="evidence" value="ECO:0007669"/>
    <property type="project" value="UniProtKB-SubCell"/>
</dbReference>
<feature type="transmembrane region" description="Helical" evidence="9">
    <location>
        <begin position="174"/>
        <end position="197"/>
    </location>
</feature>
<dbReference type="InterPro" id="IPR006015">
    <property type="entry name" value="Universal_stress_UspA"/>
</dbReference>
<dbReference type="Pfam" id="PF00999">
    <property type="entry name" value="Na_H_Exchanger"/>
    <property type="match status" value="1"/>
</dbReference>
<feature type="transmembrane region" description="Helical" evidence="9">
    <location>
        <begin position="358"/>
        <end position="379"/>
    </location>
</feature>
<dbReference type="PANTHER" id="PTHR32468:SF0">
    <property type="entry name" value="K(+)_H(+) ANTIPORTER 1"/>
    <property type="match status" value="1"/>
</dbReference>